<sequence length="86" mass="9930">MEEDIYIEELMASIPEDLDSISINKCVFNFSESLEFLPSELIAMIVEYLPKEDILKLRSLGNKNLSRATDHSFVSKRYSRGQNMLL</sequence>
<evidence type="ECO:0000313" key="2">
    <source>
        <dbReference type="EMBL" id="KAL1798120.1"/>
    </source>
</evidence>
<dbReference type="EMBL" id="JBHGVX010000002">
    <property type="protein sequence ID" value="KAL1798120.1"/>
    <property type="molecule type" value="Genomic_DNA"/>
</dbReference>
<organism evidence="2 3">
    <name type="scientific">Alternaria dauci</name>
    <dbReference type="NCBI Taxonomy" id="48095"/>
    <lineage>
        <taxon>Eukaryota</taxon>
        <taxon>Fungi</taxon>
        <taxon>Dikarya</taxon>
        <taxon>Ascomycota</taxon>
        <taxon>Pezizomycotina</taxon>
        <taxon>Dothideomycetes</taxon>
        <taxon>Pleosporomycetidae</taxon>
        <taxon>Pleosporales</taxon>
        <taxon>Pleosporineae</taxon>
        <taxon>Pleosporaceae</taxon>
        <taxon>Alternaria</taxon>
        <taxon>Alternaria sect. Porri</taxon>
    </lineage>
</organism>
<dbReference type="Proteomes" id="UP001578633">
    <property type="component" value="Chromosome 2"/>
</dbReference>
<dbReference type="PROSITE" id="PS50181">
    <property type="entry name" value="FBOX"/>
    <property type="match status" value="1"/>
</dbReference>
<keyword evidence="3" id="KW-1185">Reference proteome</keyword>
<dbReference type="InterPro" id="IPR001810">
    <property type="entry name" value="F-box_dom"/>
</dbReference>
<evidence type="ECO:0000259" key="1">
    <source>
        <dbReference type="PROSITE" id="PS50181"/>
    </source>
</evidence>
<dbReference type="RefSeq" id="XP_069308704.1">
    <property type="nucleotide sequence ID" value="XM_069449276.1"/>
</dbReference>
<proteinExistence type="predicted"/>
<protein>
    <recommendedName>
        <fullName evidence="1">F-box domain-containing protein</fullName>
    </recommendedName>
</protein>
<dbReference type="GeneID" id="96082479"/>
<comment type="caution">
    <text evidence="2">The sequence shown here is derived from an EMBL/GenBank/DDBJ whole genome shotgun (WGS) entry which is preliminary data.</text>
</comment>
<reference evidence="2 3" key="1">
    <citation type="submission" date="2024-09" db="EMBL/GenBank/DDBJ databases">
        <title>T2T genomes of carrot and Alternaria dauci and their utility for understanding host-pathogen interaction during carrot leaf blight disease.</title>
        <authorList>
            <person name="Liu W."/>
            <person name="Xu S."/>
            <person name="Ou C."/>
            <person name="Liu X."/>
            <person name="Zhuang F."/>
            <person name="Deng X.W."/>
        </authorList>
    </citation>
    <scope>NUCLEOTIDE SEQUENCE [LARGE SCALE GENOMIC DNA]</scope>
    <source>
        <strain evidence="2 3">A2016</strain>
    </source>
</reference>
<evidence type="ECO:0000313" key="3">
    <source>
        <dbReference type="Proteomes" id="UP001578633"/>
    </source>
</evidence>
<accession>A0ABR3UNQ8</accession>
<feature type="domain" description="F-box" evidence="1">
    <location>
        <begin position="31"/>
        <end position="76"/>
    </location>
</feature>
<name>A0ABR3UNQ8_9PLEO</name>
<gene>
    <name evidence="2" type="ORF">ACET3X_002157</name>
</gene>